<protein>
    <submittedName>
        <fullName evidence="1">Uncharacterized protein</fullName>
    </submittedName>
</protein>
<dbReference type="Proteomes" id="UP000184604">
    <property type="component" value="Chromosome"/>
</dbReference>
<gene>
    <name evidence="1" type="ORF">BS101_12205</name>
</gene>
<reference evidence="1 2" key="1">
    <citation type="submission" date="2016-12" db="EMBL/GenBank/DDBJ databases">
        <title>Complete genome sequence of Clostridium kluyveri JZZ isolated from the pit mud of a Chinese flavor liquor-making factory.</title>
        <authorList>
            <person name="Wang Y."/>
        </authorList>
    </citation>
    <scope>NUCLEOTIDE SEQUENCE [LARGE SCALE GENOMIC DNA]</scope>
    <source>
        <strain evidence="1 2">JZZ</strain>
    </source>
</reference>
<sequence length="152" mass="17640">MDMFRLEPEVAGEIGENSKIKYEGGMLSEVEFLHYEFAGWLGDEILTSYPCFIVSENIVDDILKSNLKGYRFEDIEISTSDEFKEMYPNRTIPNFKRLIPLGKVIVSDEKIVQFSDDDFCLEDNVELVVSYKALEILKRHKMEYCEITPLSC</sequence>
<organism evidence="1 2">
    <name type="scientific">Clostridium kluyveri</name>
    <dbReference type="NCBI Taxonomy" id="1534"/>
    <lineage>
        <taxon>Bacteria</taxon>
        <taxon>Bacillati</taxon>
        <taxon>Bacillota</taxon>
        <taxon>Clostridia</taxon>
        <taxon>Eubacteriales</taxon>
        <taxon>Clostridiaceae</taxon>
        <taxon>Clostridium</taxon>
    </lineage>
</organism>
<dbReference type="AlphaFoldDB" id="A0A1L5F8Z4"/>
<dbReference type="OrthoDB" id="5879561at2"/>
<evidence type="ECO:0000313" key="1">
    <source>
        <dbReference type="EMBL" id="APM39452.1"/>
    </source>
</evidence>
<dbReference type="EMBL" id="CP018335">
    <property type="protein sequence ID" value="APM39452.1"/>
    <property type="molecule type" value="Genomic_DNA"/>
</dbReference>
<evidence type="ECO:0000313" key="2">
    <source>
        <dbReference type="Proteomes" id="UP000184604"/>
    </source>
</evidence>
<dbReference type="RefSeq" id="WP_073539075.1">
    <property type="nucleotide sequence ID" value="NZ_CP018335.1"/>
</dbReference>
<accession>A0A1L5F8Z4</accession>
<name>A0A1L5F8Z4_CLOKL</name>
<proteinExistence type="predicted"/>